<evidence type="ECO:0000313" key="9">
    <source>
        <dbReference type="RefSeq" id="XP_034237329.1"/>
    </source>
</evidence>
<dbReference type="InterPro" id="IPR036188">
    <property type="entry name" value="FAD/NAD-bd_sf"/>
</dbReference>
<keyword evidence="6" id="KW-0732">Signal</keyword>
<dbReference type="GO" id="GO:0016614">
    <property type="term" value="F:oxidoreductase activity, acting on CH-OH group of donors"/>
    <property type="evidence" value="ECO:0007669"/>
    <property type="project" value="InterPro"/>
</dbReference>
<dbReference type="AlphaFoldDB" id="A0A6P8YJX7"/>
<name>A0A6P8YJX7_THRPL</name>
<comment type="similarity">
    <text evidence="2">Belongs to the GMC oxidoreductase family.</text>
</comment>
<evidence type="ECO:0000256" key="3">
    <source>
        <dbReference type="ARBA" id="ARBA00022630"/>
    </source>
</evidence>
<evidence type="ECO:0000256" key="4">
    <source>
        <dbReference type="ARBA" id="ARBA00022827"/>
    </source>
</evidence>
<dbReference type="OrthoDB" id="269227at2759"/>
<dbReference type="RefSeq" id="XP_034237329.1">
    <property type="nucleotide sequence ID" value="XM_034381438.1"/>
</dbReference>
<feature type="region of interest" description="Disordered" evidence="5">
    <location>
        <begin position="315"/>
        <end position="353"/>
    </location>
</feature>
<keyword evidence="8" id="KW-1185">Reference proteome</keyword>
<proteinExistence type="inferred from homology"/>
<dbReference type="PANTHER" id="PTHR11552">
    <property type="entry name" value="GLUCOSE-METHANOL-CHOLINE GMC OXIDOREDUCTASE"/>
    <property type="match status" value="1"/>
</dbReference>
<dbReference type="Pfam" id="PF00732">
    <property type="entry name" value="GMC_oxred_N"/>
    <property type="match status" value="1"/>
</dbReference>
<gene>
    <name evidence="9 10" type="primary">LOC117642844</name>
</gene>
<protein>
    <submittedName>
        <fullName evidence="9 10">Glucose dehydrogenase [FAD, quinone]-like</fullName>
    </submittedName>
</protein>
<keyword evidence="4" id="KW-0274">FAD</keyword>
<keyword evidence="3" id="KW-0285">Flavoprotein</keyword>
<dbReference type="PANTHER" id="PTHR11552:SF147">
    <property type="entry name" value="CHOLINE DEHYDROGENASE, MITOCHONDRIAL"/>
    <property type="match status" value="1"/>
</dbReference>
<evidence type="ECO:0000256" key="1">
    <source>
        <dbReference type="ARBA" id="ARBA00001974"/>
    </source>
</evidence>
<reference evidence="9 10" key="1">
    <citation type="submission" date="2025-04" db="UniProtKB">
        <authorList>
            <consortium name="RefSeq"/>
        </authorList>
    </citation>
    <scope>IDENTIFICATION</scope>
    <source>
        <tissue evidence="9 10">Total insect</tissue>
    </source>
</reference>
<sequence length="353" mass="38030">MDPMLLLLLAMACAAPSARGHLQSADSETFDVVLVGAGTAGCMLAHRLSEVTTWRVLLLEAGSNSTGEGWPFMAEPEAGICDGQGCSEYSSKGLGYTVGSTYTRGNPRDYDNWAAAGATGWAYRDVLPYFKKWENNSELGEPYHGTKGPVSMGTEPTQPDIRVILDALKDAGIQERDVNGAQQTESVMVKQVWSINRRPKSMKELLIDPIVDKRSNLVVRTNAQATRVLFEGKVAVGVVYRTAEGKDVEVRARREVVLSAGNYNTAKLLLLSGVGPKEEVAKLGLPLVADVPVGQRMQQHFKTARSVMFTLPRPVNNTTSTCSGPSPSRPSTSSAATARTRGPTSTTASRVWV</sequence>
<evidence type="ECO:0000256" key="2">
    <source>
        <dbReference type="ARBA" id="ARBA00010790"/>
    </source>
</evidence>
<feature type="signal peptide" evidence="6">
    <location>
        <begin position="1"/>
        <end position="20"/>
    </location>
</feature>
<dbReference type="InterPro" id="IPR012132">
    <property type="entry name" value="GMC_OxRdtase"/>
</dbReference>
<accession>A0A6P8YJX7</accession>
<dbReference type="GO" id="GO:0050660">
    <property type="term" value="F:flavin adenine dinucleotide binding"/>
    <property type="evidence" value="ECO:0007669"/>
    <property type="project" value="InterPro"/>
</dbReference>
<dbReference type="InterPro" id="IPR000172">
    <property type="entry name" value="GMC_OxRdtase_N"/>
</dbReference>
<feature type="compositionally biased region" description="Low complexity" evidence="5">
    <location>
        <begin position="318"/>
        <end position="353"/>
    </location>
</feature>
<feature type="chain" id="PRO_5044654811" evidence="6">
    <location>
        <begin position="21"/>
        <end position="353"/>
    </location>
</feature>
<evidence type="ECO:0000256" key="5">
    <source>
        <dbReference type="SAM" id="MobiDB-lite"/>
    </source>
</evidence>
<dbReference type="KEGG" id="tpal:117642844"/>
<feature type="domain" description="Glucose-methanol-choline oxidoreductase N-terminal" evidence="7">
    <location>
        <begin position="99"/>
        <end position="301"/>
    </location>
</feature>
<evidence type="ECO:0000313" key="10">
    <source>
        <dbReference type="RefSeq" id="XP_034237330.1"/>
    </source>
</evidence>
<evidence type="ECO:0000256" key="6">
    <source>
        <dbReference type="SAM" id="SignalP"/>
    </source>
</evidence>
<dbReference type="GeneID" id="117642844"/>
<dbReference type="Proteomes" id="UP000515158">
    <property type="component" value="Unplaced"/>
</dbReference>
<dbReference type="Gene3D" id="3.50.50.60">
    <property type="entry name" value="FAD/NAD(P)-binding domain"/>
    <property type="match status" value="2"/>
</dbReference>
<evidence type="ECO:0000313" key="8">
    <source>
        <dbReference type="Proteomes" id="UP000515158"/>
    </source>
</evidence>
<evidence type="ECO:0000259" key="7">
    <source>
        <dbReference type="Pfam" id="PF00732"/>
    </source>
</evidence>
<dbReference type="RefSeq" id="XP_034237330.1">
    <property type="nucleotide sequence ID" value="XM_034381439.1"/>
</dbReference>
<organism evidence="10">
    <name type="scientific">Thrips palmi</name>
    <name type="common">Melon thrips</name>
    <dbReference type="NCBI Taxonomy" id="161013"/>
    <lineage>
        <taxon>Eukaryota</taxon>
        <taxon>Metazoa</taxon>
        <taxon>Ecdysozoa</taxon>
        <taxon>Arthropoda</taxon>
        <taxon>Hexapoda</taxon>
        <taxon>Insecta</taxon>
        <taxon>Pterygota</taxon>
        <taxon>Neoptera</taxon>
        <taxon>Paraneoptera</taxon>
        <taxon>Thysanoptera</taxon>
        <taxon>Terebrantia</taxon>
        <taxon>Thripoidea</taxon>
        <taxon>Thripidae</taxon>
        <taxon>Thrips</taxon>
    </lineage>
</organism>
<comment type="cofactor">
    <cofactor evidence="1">
        <name>FAD</name>
        <dbReference type="ChEBI" id="CHEBI:57692"/>
    </cofactor>
</comment>
<dbReference type="SUPFAM" id="SSF51905">
    <property type="entry name" value="FAD/NAD(P)-binding domain"/>
    <property type="match status" value="1"/>
</dbReference>